<feature type="region of interest" description="Disordered" evidence="7">
    <location>
        <begin position="1"/>
        <end position="36"/>
    </location>
</feature>
<dbReference type="CDD" id="cd07978">
    <property type="entry name" value="HFD_TAF13"/>
    <property type="match status" value="1"/>
</dbReference>
<dbReference type="SUPFAM" id="SSF47113">
    <property type="entry name" value="Histone-fold"/>
    <property type="match status" value="1"/>
</dbReference>
<dbReference type="GO" id="GO:0046982">
    <property type="term" value="F:protein heterodimerization activity"/>
    <property type="evidence" value="ECO:0007669"/>
    <property type="project" value="InterPro"/>
</dbReference>
<dbReference type="InterPro" id="IPR009072">
    <property type="entry name" value="Histone-fold"/>
</dbReference>
<reference evidence="8 9" key="1">
    <citation type="journal article" date="2024" name="Nat. Commun.">
        <title>Phylogenomics reveals the evolutionary origins of lichenization in chlorophyte algae.</title>
        <authorList>
            <person name="Puginier C."/>
            <person name="Libourel C."/>
            <person name="Otte J."/>
            <person name="Skaloud P."/>
            <person name="Haon M."/>
            <person name="Grisel S."/>
            <person name="Petersen M."/>
            <person name="Berrin J.G."/>
            <person name="Delaux P.M."/>
            <person name="Dal Grande F."/>
            <person name="Keller J."/>
        </authorList>
    </citation>
    <scope>NUCLEOTIDE SEQUENCE [LARGE SCALE GENOMIC DNA]</scope>
    <source>
        <strain evidence="8 9">SAG 245.80</strain>
    </source>
</reference>
<dbReference type="Gene3D" id="1.10.20.10">
    <property type="entry name" value="Histone, subunit A"/>
    <property type="match status" value="1"/>
</dbReference>
<name>A0AAW1QZA7_9CHLO</name>
<dbReference type="GO" id="GO:0006366">
    <property type="term" value="P:transcription by RNA polymerase II"/>
    <property type="evidence" value="ECO:0007669"/>
    <property type="project" value="InterPro"/>
</dbReference>
<dbReference type="AlphaFoldDB" id="A0AAW1QZA7"/>
<evidence type="ECO:0000313" key="8">
    <source>
        <dbReference type="EMBL" id="KAK9826807.1"/>
    </source>
</evidence>
<protein>
    <recommendedName>
        <fullName evidence="6">Transcription initiation factor TFIID subunit 13</fullName>
    </recommendedName>
</protein>
<feature type="compositionally biased region" description="Gly residues" evidence="7">
    <location>
        <begin position="10"/>
        <end position="28"/>
    </location>
</feature>
<organism evidence="8 9">
    <name type="scientific">Elliptochloris bilobata</name>
    <dbReference type="NCBI Taxonomy" id="381761"/>
    <lineage>
        <taxon>Eukaryota</taxon>
        <taxon>Viridiplantae</taxon>
        <taxon>Chlorophyta</taxon>
        <taxon>core chlorophytes</taxon>
        <taxon>Trebouxiophyceae</taxon>
        <taxon>Trebouxiophyceae incertae sedis</taxon>
        <taxon>Elliptochloris clade</taxon>
        <taxon>Elliptochloris</taxon>
    </lineage>
</organism>
<gene>
    <name evidence="8" type="ORF">WJX81_002869</name>
</gene>
<comment type="subcellular location">
    <subcellularLocation>
        <location evidence="1">Nucleus</location>
    </subcellularLocation>
</comment>
<comment type="caution">
    <text evidence="8">The sequence shown here is derived from an EMBL/GenBank/DDBJ whole genome shotgun (WGS) entry which is preliminary data.</text>
</comment>
<sequence>MSAPAKKLGPKGGAGKKGFAGKKGGVGTKKGKGAAAQVTETNLKHRGLFSKDLKFIMYGYGDTATPYKETVDLVEDIVVEYVSALAHKAMAGAAGKGGRMLPEDLLYLLRKDPHKFARAQELLRMNEEIQAAKKVYDDDEKLLPEDF</sequence>
<dbReference type="EMBL" id="JALJOU010000062">
    <property type="protein sequence ID" value="KAK9826807.1"/>
    <property type="molecule type" value="Genomic_DNA"/>
</dbReference>
<keyword evidence="9" id="KW-1185">Reference proteome</keyword>
<evidence type="ECO:0000256" key="6">
    <source>
        <dbReference type="ARBA" id="ARBA00040136"/>
    </source>
</evidence>
<dbReference type="PANTHER" id="PTHR11380:SF5">
    <property type="entry name" value="TRANSCRIPTION INITIATION FACTOR TFIID SUBUNIT 13"/>
    <property type="match status" value="1"/>
</dbReference>
<evidence type="ECO:0000256" key="2">
    <source>
        <dbReference type="ARBA" id="ARBA00023015"/>
    </source>
</evidence>
<evidence type="ECO:0000256" key="1">
    <source>
        <dbReference type="ARBA" id="ARBA00004123"/>
    </source>
</evidence>
<proteinExistence type="inferred from homology"/>
<keyword evidence="2" id="KW-0805">Transcription regulation</keyword>
<comment type="similarity">
    <text evidence="5">Belongs to the TAF13 family.</text>
</comment>
<accession>A0AAW1QZA7</accession>
<dbReference type="Proteomes" id="UP001445335">
    <property type="component" value="Unassembled WGS sequence"/>
</dbReference>
<dbReference type="PANTHER" id="PTHR11380">
    <property type="entry name" value="TRANSCRIPTION INITIATION FACTOR TFIID/SUPT3-RELATED"/>
    <property type="match status" value="1"/>
</dbReference>
<evidence type="ECO:0000256" key="3">
    <source>
        <dbReference type="ARBA" id="ARBA00023163"/>
    </source>
</evidence>
<keyword evidence="4" id="KW-0539">Nucleus</keyword>
<evidence type="ECO:0000313" key="9">
    <source>
        <dbReference type="Proteomes" id="UP001445335"/>
    </source>
</evidence>
<evidence type="ECO:0000256" key="4">
    <source>
        <dbReference type="ARBA" id="ARBA00023242"/>
    </source>
</evidence>
<dbReference type="Pfam" id="PF02269">
    <property type="entry name" value="TFIID-18kDa"/>
    <property type="match status" value="1"/>
</dbReference>
<dbReference type="InterPro" id="IPR003195">
    <property type="entry name" value="TFIID_TAF13"/>
</dbReference>
<evidence type="ECO:0000256" key="5">
    <source>
        <dbReference type="ARBA" id="ARBA00038392"/>
    </source>
</evidence>
<evidence type="ECO:0000256" key="7">
    <source>
        <dbReference type="SAM" id="MobiDB-lite"/>
    </source>
</evidence>
<dbReference type="GO" id="GO:0005634">
    <property type="term" value="C:nucleus"/>
    <property type="evidence" value="ECO:0007669"/>
    <property type="project" value="UniProtKB-SubCell"/>
</dbReference>
<keyword evidence="3" id="KW-0804">Transcription</keyword>